<evidence type="ECO:0000259" key="6">
    <source>
        <dbReference type="Pfam" id="PF00892"/>
    </source>
</evidence>
<evidence type="ECO:0000256" key="5">
    <source>
        <dbReference type="SAM" id="Phobius"/>
    </source>
</evidence>
<gene>
    <name evidence="7" type="ORF">MRK42_11675</name>
</gene>
<feature type="transmembrane region" description="Helical" evidence="5">
    <location>
        <begin position="37"/>
        <end position="57"/>
    </location>
</feature>
<dbReference type="InterPro" id="IPR000620">
    <property type="entry name" value="EamA_dom"/>
</dbReference>
<dbReference type="Pfam" id="PF00892">
    <property type="entry name" value="EamA"/>
    <property type="match status" value="2"/>
</dbReference>
<evidence type="ECO:0000256" key="3">
    <source>
        <dbReference type="ARBA" id="ARBA00022989"/>
    </source>
</evidence>
<feature type="domain" description="EamA" evidence="6">
    <location>
        <begin position="147"/>
        <end position="279"/>
    </location>
</feature>
<feature type="transmembrane region" description="Helical" evidence="5">
    <location>
        <begin position="64"/>
        <end position="81"/>
    </location>
</feature>
<proteinExistence type="predicted"/>
<evidence type="ECO:0000256" key="2">
    <source>
        <dbReference type="ARBA" id="ARBA00022692"/>
    </source>
</evidence>
<dbReference type="PANTHER" id="PTHR32322:SF14">
    <property type="entry name" value="PROTEIN PAGO"/>
    <property type="match status" value="1"/>
</dbReference>
<dbReference type="SUPFAM" id="SSF103481">
    <property type="entry name" value="Multidrug resistance efflux transporter EmrE"/>
    <property type="match status" value="1"/>
</dbReference>
<evidence type="ECO:0000313" key="7">
    <source>
        <dbReference type="EMBL" id="XAG39688.1"/>
    </source>
</evidence>
<feature type="transmembrane region" description="Helical" evidence="5">
    <location>
        <begin position="142"/>
        <end position="163"/>
    </location>
</feature>
<dbReference type="InterPro" id="IPR037185">
    <property type="entry name" value="EmrE-like"/>
</dbReference>
<name>A0AAU6T3Q1_9GAMM</name>
<organism evidence="7">
    <name type="scientific">Aeromonas sp. 19NY04SH05-1</name>
    <dbReference type="NCBI Taxonomy" id="2920537"/>
    <lineage>
        <taxon>Bacteria</taxon>
        <taxon>Pseudomonadati</taxon>
        <taxon>Pseudomonadota</taxon>
        <taxon>Gammaproteobacteria</taxon>
        <taxon>Aeromonadales</taxon>
        <taxon>Aeromonadaceae</taxon>
        <taxon>Aeromonas</taxon>
    </lineage>
</organism>
<dbReference type="RefSeq" id="WP_338610034.1">
    <property type="nucleotide sequence ID" value="NZ_CP095328.1"/>
</dbReference>
<dbReference type="AlphaFoldDB" id="A0AAU6T3Q1"/>
<feature type="transmembrane region" description="Helical" evidence="5">
    <location>
        <begin position="241"/>
        <end position="258"/>
    </location>
</feature>
<keyword evidence="4 5" id="KW-0472">Membrane</keyword>
<feature type="transmembrane region" description="Helical" evidence="5">
    <location>
        <begin position="117"/>
        <end position="136"/>
    </location>
</feature>
<feature type="transmembrane region" description="Helical" evidence="5">
    <location>
        <begin position="207"/>
        <end position="229"/>
    </location>
</feature>
<sequence length="299" mass="32646">MKKTLFISVCLIWGTTWLAMAIAGQSIPSLTATALRFMVMSPLLILIACKDNVPLLFPRGKRHYMPIVALFYFAIPFWFMLEGEKYISSGLAAIIFSYMPIAIMLLSYFITKQHFSLRQILALLVTLLSLVSIISIESDISGSNYLIGIVLLTSAVLLHAIIYILKQHRLGHIHVLTFSAIPSGIASLLLLMAGLVTEPLVFADMQLSSLLAVLYLGSIAGVGGIVAYFRLNALVSPFKASLCFLIFPVIAVALEAVVTGRSLSPYSLLFILPLAGGIYQLIKPKRENPKTISVKQGAN</sequence>
<feature type="transmembrane region" description="Helical" evidence="5">
    <location>
        <begin position="264"/>
        <end position="282"/>
    </location>
</feature>
<keyword evidence="2 5" id="KW-0812">Transmembrane</keyword>
<feature type="transmembrane region" description="Helical" evidence="5">
    <location>
        <begin position="87"/>
        <end position="110"/>
    </location>
</feature>
<comment type="subcellular location">
    <subcellularLocation>
        <location evidence="1">Membrane</location>
        <topology evidence="1">Multi-pass membrane protein</topology>
    </subcellularLocation>
</comment>
<protein>
    <submittedName>
        <fullName evidence="7">DMT family transporter</fullName>
    </submittedName>
</protein>
<dbReference type="PANTHER" id="PTHR32322">
    <property type="entry name" value="INNER MEMBRANE TRANSPORTER"/>
    <property type="match status" value="1"/>
</dbReference>
<evidence type="ECO:0000256" key="1">
    <source>
        <dbReference type="ARBA" id="ARBA00004141"/>
    </source>
</evidence>
<evidence type="ECO:0000256" key="4">
    <source>
        <dbReference type="ARBA" id="ARBA00023136"/>
    </source>
</evidence>
<reference evidence="7" key="1">
    <citation type="submission" date="2022-03" db="EMBL/GenBank/DDBJ databases">
        <title>Sea Food Isolates.</title>
        <authorList>
            <person name="Li C."/>
        </authorList>
    </citation>
    <scope>NUCLEOTIDE SEQUENCE</scope>
    <source>
        <strain evidence="7">19NY04SH05-1</strain>
    </source>
</reference>
<keyword evidence="3 5" id="KW-1133">Transmembrane helix</keyword>
<accession>A0AAU6T3Q1</accession>
<feature type="transmembrane region" description="Helical" evidence="5">
    <location>
        <begin position="175"/>
        <end position="195"/>
    </location>
</feature>
<dbReference type="InterPro" id="IPR050638">
    <property type="entry name" value="AA-Vitamin_Transporters"/>
</dbReference>
<dbReference type="EMBL" id="CP095328">
    <property type="protein sequence ID" value="XAG39688.1"/>
    <property type="molecule type" value="Genomic_DNA"/>
</dbReference>
<feature type="domain" description="EamA" evidence="6">
    <location>
        <begin position="5"/>
        <end position="133"/>
    </location>
</feature>
<dbReference type="GO" id="GO:0016020">
    <property type="term" value="C:membrane"/>
    <property type="evidence" value="ECO:0007669"/>
    <property type="project" value="UniProtKB-SubCell"/>
</dbReference>